<dbReference type="EMBL" id="OBEK01000007">
    <property type="protein sequence ID" value="SNZ17761.1"/>
    <property type="molecule type" value="Genomic_DNA"/>
</dbReference>
<evidence type="ECO:0000313" key="9">
    <source>
        <dbReference type="EMBL" id="SNZ17761.1"/>
    </source>
</evidence>
<dbReference type="Pfam" id="PF02308">
    <property type="entry name" value="MgtC"/>
    <property type="match status" value="1"/>
</dbReference>
<dbReference type="PANTHER" id="PTHR33778">
    <property type="entry name" value="PROTEIN MGTC"/>
    <property type="match status" value="1"/>
</dbReference>
<dbReference type="RefSeq" id="WP_097043521.1">
    <property type="nucleotide sequence ID" value="NZ_OBEK01000007.1"/>
</dbReference>
<sequence length="231" mass="25559">MEHLFSDQSLTVMMKIIIAVFLSGAIGMERGMGNHHAGLRTHILVGVGSCLMMILSLYGFTAFSEEHGYVQFDPARIPSYVISGIGFLGAGTIIVNGSTVKGLTTAASVWTVAGLGLVIGAGMYMEAVFTTVLILLILIFLNNFEKMFLANKKQKAYQLEIELDRDETVTPIMEVLESHHLALADMKMKKQHDGRKMLYVELETRQALNEMKLFEELTNIPNIRTVSTVKS</sequence>
<gene>
    <name evidence="9" type="ORF">SAMN05421503_3344</name>
</gene>
<evidence type="ECO:0000256" key="3">
    <source>
        <dbReference type="ARBA" id="ARBA00022475"/>
    </source>
</evidence>
<dbReference type="PRINTS" id="PR01837">
    <property type="entry name" value="MGTCSAPBPROT"/>
</dbReference>
<name>A0A285PD28_9BACI</name>
<feature type="domain" description="MgtC/SapB/SrpB/YhiD N-terminal" evidence="8">
    <location>
        <begin position="16"/>
        <end position="146"/>
    </location>
</feature>
<dbReference type="STRING" id="586416.GZ22_17630"/>
<comment type="subcellular location">
    <subcellularLocation>
        <location evidence="1">Cell membrane</location>
        <topology evidence="1">Multi-pass membrane protein</topology>
    </subcellularLocation>
</comment>
<evidence type="ECO:0000256" key="5">
    <source>
        <dbReference type="ARBA" id="ARBA00022989"/>
    </source>
</evidence>
<proteinExistence type="inferred from homology"/>
<evidence type="ECO:0000256" key="4">
    <source>
        <dbReference type="ARBA" id="ARBA00022692"/>
    </source>
</evidence>
<keyword evidence="4 7" id="KW-0812">Transmembrane</keyword>
<comment type="similarity">
    <text evidence="2">Belongs to the MgtC/SapB family.</text>
</comment>
<keyword evidence="5 7" id="KW-1133">Transmembrane helix</keyword>
<feature type="transmembrane region" description="Helical" evidence="7">
    <location>
        <begin position="102"/>
        <end position="121"/>
    </location>
</feature>
<dbReference type="InterPro" id="IPR049177">
    <property type="entry name" value="MgtC_SapB_SrpB_YhiD_N"/>
</dbReference>
<evidence type="ECO:0000256" key="7">
    <source>
        <dbReference type="SAM" id="Phobius"/>
    </source>
</evidence>
<evidence type="ECO:0000256" key="6">
    <source>
        <dbReference type="ARBA" id="ARBA00023136"/>
    </source>
</evidence>
<evidence type="ECO:0000313" key="10">
    <source>
        <dbReference type="Proteomes" id="UP000219356"/>
    </source>
</evidence>
<dbReference type="OrthoDB" id="9811198at2"/>
<protein>
    <submittedName>
        <fullName evidence="9">Putative Mg2+ transporter-C (MgtC) family protein</fullName>
    </submittedName>
</protein>
<dbReference type="PANTHER" id="PTHR33778:SF1">
    <property type="entry name" value="MAGNESIUM TRANSPORTER YHID-RELATED"/>
    <property type="match status" value="1"/>
</dbReference>
<keyword evidence="3" id="KW-1003">Cell membrane</keyword>
<accession>A0A285PD28</accession>
<evidence type="ECO:0000256" key="1">
    <source>
        <dbReference type="ARBA" id="ARBA00004651"/>
    </source>
</evidence>
<evidence type="ECO:0000256" key="2">
    <source>
        <dbReference type="ARBA" id="ARBA00009298"/>
    </source>
</evidence>
<dbReference type="AlphaFoldDB" id="A0A285PD28"/>
<keyword evidence="10" id="KW-1185">Reference proteome</keyword>
<evidence type="ECO:0000259" key="8">
    <source>
        <dbReference type="Pfam" id="PF02308"/>
    </source>
</evidence>
<dbReference type="Proteomes" id="UP000219356">
    <property type="component" value="Unassembled WGS sequence"/>
</dbReference>
<reference evidence="10" key="1">
    <citation type="submission" date="2017-09" db="EMBL/GenBank/DDBJ databases">
        <authorList>
            <person name="Varghese N."/>
            <person name="Submissions S."/>
        </authorList>
    </citation>
    <scope>NUCLEOTIDE SEQUENCE [LARGE SCALE GENOMIC DNA]</scope>
    <source>
        <strain evidence="10">CGMCC 1.8913</strain>
    </source>
</reference>
<feature type="transmembrane region" description="Helical" evidence="7">
    <location>
        <begin position="127"/>
        <end position="144"/>
    </location>
</feature>
<keyword evidence="6 7" id="KW-0472">Membrane</keyword>
<organism evidence="9 10">
    <name type="scientific">Terribacillus aidingensis</name>
    <dbReference type="NCBI Taxonomy" id="586416"/>
    <lineage>
        <taxon>Bacteria</taxon>
        <taxon>Bacillati</taxon>
        <taxon>Bacillota</taxon>
        <taxon>Bacilli</taxon>
        <taxon>Bacillales</taxon>
        <taxon>Bacillaceae</taxon>
        <taxon>Terribacillus</taxon>
    </lineage>
</organism>
<dbReference type="GO" id="GO:0005886">
    <property type="term" value="C:plasma membrane"/>
    <property type="evidence" value="ECO:0007669"/>
    <property type="project" value="UniProtKB-SubCell"/>
</dbReference>
<feature type="transmembrane region" description="Helical" evidence="7">
    <location>
        <begin position="12"/>
        <end position="31"/>
    </location>
</feature>
<dbReference type="InterPro" id="IPR003416">
    <property type="entry name" value="MgtC/SapB/SrpB/YhiD_fam"/>
</dbReference>
<feature type="transmembrane region" description="Helical" evidence="7">
    <location>
        <begin position="43"/>
        <end position="63"/>
    </location>
</feature>
<feature type="transmembrane region" description="Helical" evidence="7">
    <location>
        <begin position="75"/>
        <end position="95"/>
    </location>
</feature>